<dbReference type="AlphaFoldDB" id="A0A9P5MUH2"/>
<dbReference type="Proteomes" id="UP000759537">
    <property type="component" value="Unassembled WGS sequence"/>
</dbReference>
<sequence length="215" mass="23567">MTESPRAPSDRPDLSRTTMGSASSKAARASAGKKPSVRMPAYEPRPSPVRTQQPWASESKNEEIQRDAKDPQLLANLSRLKPVHVHHHRLPTGTKDHVRELFESRARAEDEAVGTRTPHNRLHVSSLVALLEERRDMVIGAGGNSTTALAATRQLAEKYGLDVERLERLVRCVNVPSVRKQPLGGGAGVGTVRDAESGEDIVVKEVEWKEPTHSA</sequence>
<dbReference type="OrthoDB" id="4085451at2759"/>
<reference evidence="2" key="1">
    <citation type="submission" date="2019-10" db="EMBL/GenBank/DDBJ databases">
        <authorList>
            <consortium name="DOE Joint Genome Institute"/>
            <person name="Kuo A."/>
            <person name="Miyauchi S."/>
            <person name="Kiss E."/>
            <person name="Drula E."/>
            <person name="Kohler A."/>
            <person name="Sanchez-Garcia M."/>
            <person name="Andreopoulos B."/>
            <person name="Barry K.W."/>
            <person name="Bonito G."/>
            <person name="Buee M."/>
            <person name="Carver A."/>
            <person name="Chen C."/>
            <person name="Cichocki N."/>
            <person name="Clum A."/>
            <person name="Culley D."/>
            <person name="Crous P.W."/>
            <person name="Fauchery L."/>
            <person name="Girlanda M."/>
            <person name="Hayes R."/>
            <person name="Keri Z."/>
            <person name="LaButti K."/>
            <person name="Lipzen A."/>
            <person name="Lombard V."/>
            <person name="Magnuson J."/>
            <person name="Maillard F."/>
            <person name="Morin E."/>
            <person name="Murat C."/>
            <person name="Nolan M."/>
            <person name="Ohm R."/>
            <person name="Pangilinan J."/>
            <person name="Pereira M."/>
            <person name="Perotto S."/>
            <person name="Peter M."/>
            <person name="Riley R."/>
            <person name="Sitrit Y."/>
            <person name="Stielow B."/>
            <person name="Szollosi G."/>
            <person name="Zifcakova L."/>
            <person name="Stursova M."/>
            <person name="Spatafora J.W."/>
            <person name="Tedersoo L."/>
            <person name="Vaario L.-M."/>
            <person name="Yamada A."/>
            <person name="Yan M."/>
            <person name="Wang P."/>
            <person name="Xu J."/>
            <person name="Bruns T."/>
            <person name="Baldrian P."/>
            <person name="Vilgalys R."/>
            <person name="Henrissat B."/>
            <person name="Grigoriev I.V."/>
            <person name="Hibbett D."/>
            <person name="Nagy L.G."/>
            <person name="Martin F.M."/>
        </authorList>
    </citation>
    <scope>NUCLEOTIDE SEQUENCE</scope>
    <source>
        <strain evidence="2">Prilba</strain>
    </source>
</reference>
<organism evidence="2 3">
    <name type="scientific">Russula ochroleuca</name>
    <dbReference type="NCBI Taxonomy" id="152965"/>
    <lineage>
        <taxon>Eukaryota</taxon>
        <taxon>Fungi</taxon>
        <taxon>Dikarya</taxon>
        <taxon>Basidiomycota</taxon>
        <taxon>Agaricomycotina</taxon>
        <taxon>Agaricomycetes</taxon>
        <taxon>Russulales</taxon>
        <taxon>Russulaceae</taxon>
        <taxon>Russula</taxon>
    </lineage>
</organism>
<evidence type="ECO:0000313" key="2">
    <source>
        <dbReference type="EMBL" id="KAF8478920.1"/>
    </source>
</evidence>
<evidence type="ECO:0000313" key="3">
    <source>
        <dbReference type="Proteomes" id="UP000759537"/>
    </source>
</evidence>
<reference evidence="2" key="2">
    <citation type="journal article" date="2020" name="Nat. Commun.">
        <title>Large-scale genome sequencing of mycorrhizal fungi provides insights into the early evolution of symbiotic traits.</title>
        <authorList>
            <person name="Miyauchi S."/>
            <person name="Kiss E."/>
            <person name="Kuo A."/>
            <person name="Drula E."/>
            <person name="Kohler A."/>
            <person name="Sanchez-Garcia M."/>
            <person name="Morin E."/>
            <person name="Andreopoulos B."/>
            <person name="Barry K.W."/>
            <person name="Bonito G."/>
            <person name="Buee M."/>
            <person name="Carver A."/>
            <person name="Chen C."/>
            <person name="Cichocki N."/>
            <person name="Clum A."/>
            <person name="Culley D."/>
            <person name="Crous P.W."/>
            <person name="Fauchery L."/>
            <person name="Girlanda M."/>
            <person name="Hayes R.D."/>
            <person name="Keri Z."/>
            <person name="LaButti K."/>
            <person name="Lipzen A."/>
            <person name="Lombard V."/>
            <person name="Magnuson J."/>
            <person name="Maillard F."/>
            <person name="Murat C."/>
            <person name="Nolan M."/>
            <person name="Ohm R.A."/>
            <person name="Pangilinan J."/>
            <person name="Pereira M.F."/>
            <person name="Perotto S."/>
            <person name="Peter M."/>
            <person name="Pfister S."/>
            <person name="Riley R."/>
            <person name="Sitrit Y."/>
            <person name="Stielow J.B."/>
            <person name="Szollosi G."/>
            <person name="Zifcakova L."/>
            <person name="Stursova M."/>
            <person name="Spatafora J.W."/>
            <person name="Tedersoo L."/>
            <person name="Vaario L.M."/>
            <person name="Yamada A."/>
            <person name="Yan M."/>
            <person name="Wang P."/>
            <person name="Xu J."/>
            <person name="Bruns T."/>
            <person name="Baldrian P."/>
            <person name="Vilgalys R."/>
            <person name="Dunand C."/>
            <person name="Henrissat B."/>
            <person name="Grigoriev I.V."/>
            <person name="Hibbett D."/>
            <person name="Nagy L.G."/>
            <person name="Martin F.M."/>
        </authorList>
    </citation>
    <scope>NUCLEOTIDE SEQUENCE</scope>
    <source>
        <strain evidence="2">Prilba</strain>
    </source>
</reference>
<dbReference type="EMBL" id="WHVB01000010">
    <property type="protein sequence ID" value="KAF8478920.1"/>
    <property type="molecule type" value="Genomic_DNA"/>
</dbReference>
<feature type="compositionally biased region" description="Low complexity" evidence="1">
    <location>
        <begin position="21"/>
        <end position="34"/>
    </location>
</feature>
<name>A0A9P5MUH2_9AGAM</name>
<comment type="caution">
    <text evidence="2">The sequence shown here is derived from an EMBL/GenBank/DDBJ whole genome shotgun (WGS) entry which is preliminary data.</text>
</comment>
<evidence type="ECO:0000256" key="1">
    <source>
        <dbReference type="SAM" id="MobiDB-lite"/>
    </source>
</evidence>
<accession>A0A9P5MUH2</accession>
<gene>
    <name evidence="2" type="ORF">DFH94DRAFT_746382</name>
</gene>
<proteinExistence type="predicted"/>
<keyword evidence="3" id="KW-1185">Reference proteome</keyword>
<feature type="region of interest" description="Disordered" evidence="1">
    <location>
        <begin position="1"/>
        <end position="67"/>
    </location>
</feature>
<feature type="compositionally biased region" description="Polar residues" evidence="1">
    <location>
        <begin position="49"/>
        <end position="58"/>
    </location>
</feature>
<protein>
    <submittedName>
        <fullName evidence="2">Uncharacterized protein</fullName>
    </submittedName>
</protein>